<dbReference type="Gene3D" id="3.30.450.40">
    <property type="match status" value="1"/>
</dbReference>
<dbReference type="eggNOG" id="COG1414">
    <property type="taxonomic scope" value="Bacteria"/>
</dbReference>
<keyword evidence="2" id="KW-0238">DNA-binding</keyword>
<name>K2M8Z3_9HYPH</name>
<organism evidence="6 7">
    <name type="scientific">Nitratireductor pacificus pht-3B</name>
    <dbReference type="NCBI Taxonomy" id="391937"/>
    <lineage>
        <taxon>Bacteria</taxon>
        <taxon>Pseudomonadati</taxon>
        <taxon>Pseudomonadota</taxon>
        <taxon>Alphaproteobacteria</taxon>
        <taxon>Hyphomicrobiales</taxon>
        <taxon>Phyllobacteriaceae</taxon>
        <taxon>Nitratireductor</taxon>
    </lineage>
</organism>
<dbReference type="GO" id="GO:0003700">
    <property type="term" value="F:DNA-binding transcription factor activity"/>
    <property type="evidence" value="ECO:0007669"/>
    <property type="project" value="TreeGrafter"/>
</dbReference>
<dbReference type="PATRIC" id="fig|391937.3.peg.3649"/>
<dbReference type="Proteomes" id="UP000006786">
    <property type="component" value="Unassembled WGS sequence"/>
</dbReference>
<dbReference type="InterPro" id="IPR029016">
    <property type="entry name" value="GAF-like_dom_sf"/>
</dbReference>
<sequence length="263" mass="28548">MDAEGERDPLFVGSVAKALRVLQAFREADRELSLAEISDLSGLGRSAAQRFCHTLLLLGYLEKDPRSRHLRLSARVLDLAYSFLSSNPFLAVASRFVLAAHEASGHAFNLGQPIDADMMYVVRLPSLHAAITSPLVGGRAPMYCTASGRSYLSALPGEESDFLIEHSTLDAITPHTMTDRGAIRARLDVIREKGYEVANQECVMGELTVASPVLGRGRQALGSVNLCVTTREWTIERVEEELSPIITQLANEISRALGASPSA</sequence>
<evidence type="ECO:0000256" key="2">
    <source>
        <dbReference type="ARBA" id="ARBA00023125"/>
    </source>
</evidence>
<evidence type="ECO:0000256" key="1">
    <source>
        <dbReference type="ARBA" id="ARBA00023015"/>
    </source>
</evidence>
<dbReference type="InterPro" id="IPR005471">
    <property type="entry name" value="Tscrpt_reg_IclR_N"/>
</dbReference>
<reference evidence="6 7" key="1">
    <citation type="journal article" date="2012" name="J. Bacteriol.">
        <title>Genome Sequence of Nitratireductor pacificus Type Strain pht-3B.</title>
        <authorList>
            <person name="Lai Q."/>
            <person name="Li G."/>
            <person name="Shao Z."/>
        </authorList>
    </citation>
    <scope>NUCLEOTIDE SEQUENCE [LARGE SCALE GENOMIC DNA]</scope>
    <source>
        <strain evidence="7">pht-3B</strain>
    </source>
</reference>
<dbReference type="GO" id="GO:0003677">
    <property type="term" value="F:DNA binding"/>
    <property type="evidence" value="ECO:0007669"/>
    <property type="project" value="UniProtKB-KW"/>
</dbReference>
<gene>
    <name evidence="6" type="ORF">NA2_17756</name>
</gene>
<dbReference type="InterPro" id="IPR036390">
    <property type="entry name" value="WH_DNA-bd_sf"/>
</dbReference>
<keyword evidence="7" id="KW-1185">Reference proteome</keyword>
<dbReference type="GO" id="GO:0045892">
    <property type="term" value="P:negative regulation of DNA-templated transcription"/>
    <property type="evidence" value="ECO:0007669"/>
    <property type="project" value="TreeGrafter"/>
</dbReference>
<protein>
    <submittedName>
        <fullName evidence="6">IclR family transcriptional regulator</fullName>
    </submittedName>
</protein>
<dbReference type="STRING" id="391937.NA2_17756"/>
<feature type="domain" description="HTH iclR-type" evidence="4">
    <location>
        <begin position="12"/>
        <end position="74"/>
    </location>
</feature>
<dbReference type="Pfam" id="PF09339">
    <property type="entry name" value="HTH_IclR"/>
    <property type="match status" value="1"/>
</dbReference>
<dbReference type="Pfam" id="PF01614">
    <property type="entry name" value="IclR_C"/>
    <property type="match status" value="1"/>
</dbReference>
<keyword evidence="1" id="KW-0805">Transcription regulation</keyword>
<evidence type="ECO:0000313" key="7">
    <source>
        <dbReference type="Proteomes" id="UP000006786"/>
    </source>
</evidence>
<evidence type="ECO:0000259" key="4">
    <source>
        <dbReference type="PROSITE" id="PS51077"/>
    </source>
</evidence>
<dbReference type="AlphaFoldDB" id="K2M8Z3"/>
<evidence type="ECO:0000259" key="5">
    <source>
        <dbReference type="PROSITE" id="PS51078"/>
    </source>
</evidence>
<accession>K2M8Z3</accession>
<dbReference type="InterPro" id="IPR036388">
    <property type="entry name" value="WH-like_DNA-bd_sf"/>
</dbReference>
<evidence type="ECO:0000256" key="3">
    <source>
        <dbReference type="ARBA" id="ARBA00023163"/>
    </source>
</evidence>
<dbReference type="PROSITE" id="PS51077">
    <property type="entry name" value="HTH_ICLR"/>
    <property type="match status" value="1"/>
</dbReference>
<keyword evidence="3" id="KW-0804">Transcription</keyword>
<dbReference type="SMART" id="SM00346">
    <property type="entry name" value="HTH_ICLR"/>
    <property type="match status" value="1"/>
</dbReference>
<dbReference type="PANTHER" id="PTHR30136:SF34">
    <property type="entry name" value="TRANSCRIPTIONAL REGULATOR"/>
    <property type="match status" value="1"/>
</dbReference>
<comment type="caution">
    <text evidence="6">The sequence shown here is derived from an EMBL/GenBank/DDBJ whole genome shotgun (WGS) entry which is preliminary data.</text>
</comment>
<dbReference type="InterPro" id="IPR050707">
    <property type="entry name" value="HTH_MetabolicPath_Reg"/>
</dbReference>
<dbReference type="PANTHER" id="PTHR30136">
    <property type="entry name" value="HELIX-TURN-HELIX TRANSCRIPTIONAL REGULATOR, ICLR FAMILY"/>
    <property type="match status" value="1"/>
</dbReference>
<proteinExistence type="predicted"/>
<dbReference type="InterPro" id="IPR014757">
    <property type="entry name" value="Tscrpt_reg_IclR_C"/>
</dbReference>
<dbReference type="SUPFAM" id="SSF55781">
    <property type="entry name" value="GAF domain-like"/>
    <property type="match status" value="1"/>
</dbReference>
<dbReference type="EMBL" id="AMRM01000023">
    <property type="protein sequence ID" value="EKF17500.1"/>
    <property type="molecule type" value="Genomic_DNA"/>
</dbReference>
<dbReference type="SUPFAM" id="SSF46785">
    <property type="entry name" value="Winged helix' DNA-binding domain"/>
    <property type="match status" value="1"/>
</dbReference>
<evidence type="ECO:0000313" key="6">
    <source>
        <dbReference type="EMBL" id="EKF17500.1"/>
    </source>
</evidence>
<feature type="domain" description="IclR-ED" evidence="5">
    <location>
        <begin position="75"/>
        <end position="259"/>
    </location>
</feature>
<dbReference type="Gene3D" id="1.10.10.10">
    <property type="entry name" value="Winged helix-like DNA-binding domain superfamily/Winged helix DNA-binding domain"/>
    <property type="match status" value="1"/>
</dbReference>
<dbReference type="PROSITE" id="PS51078">
    <property type="entry name" value="ICLR_ED"/>
    <property type="match status" value="1"/>
</dbReference>